<dbReference type="Gene3D" id="3.40.50.720">
    <property type="entry name" value="NAD(P)-binding Rossmann-like Domain"/>
    <property type="match status" value="1"/>
</dbReference>
<evidence type="ECO:0000256" key="4">
    <source>
        <dbReference type="ARBA" id="ARBA00022857"/>
    </source>
</evidence>
<feature type="domain" description="Shikimate dehydrogenase substrate binding N-terminal" evidence="12">
    <location>
        <begin position="1"/>
        <end position="70"/>
    </location>
</feature>
<dbReference type="EC" id="1.1.1.25" evidence="2"/>
<dbReference type="InterPro" id="IPR011342">
    <property type="entry name" value="Shikimate_DH"/>
</dbReference>
<dbReference type="GO" id="GO:0019632">
    <property type="term" value="P:shikimate metabolic process"/>
    <property type="evidence" value="ECO:0007669"/>
    <property type="project" value="InterPro"/>
</dbReference>
<dbReference type="FunFam" id="3.40.50.720:FF:000086">
    <property type="entry name" value="Quinate/shikimate dehydrogenase"/>
    <property type="match status" value="1"/>
</dbReference>
<evidence type="ECO:0000256" key="7">
    <source>
        <dbReference type="ARBA" id="ARBA00051639"/>
    </source>
</evidence>
<feature type="domain" description="SDH C-terminal" evidence="13">
    <location>
        <begin position="232"/>
        <end position="258"/>
    </location>
</feature>
<dbReference type="Pfam" id="PF18317">
    <property type="entry name" value="SDH_C"/>
    <property type="match status" value="1"/>
</dbReference>
<dbReference type="GO" id="GO:0008652">
    <property type="term" value="P:amino acid biosynthetic process"/>
    <property type="evidence" value="ECO:0007669"/>
    <property type="project" value="UniProtKB-KW"/>
</dbReference>
<proteinExistence type="predicted"/>
<dbReference type="EMBL" id="ABIK02000004">
    <property type="protein sequence ID" value="EDS75892.1"/>
    <property type="molecule type" value="Genomic_DNA"/>
</dbReference>
<dbReference type="CDD" id="cd01065">
    <property type="entry name" value="NAD_bind_Shikimate_DH"/>
    <property type="match status" value="1"/>
</dbReference>
<dbReference type="SUPFAM" id="SSF51735">
    <property type="entry name" value="NAD(P)-binding Rossmann-fold domains"/>
    <property type="match status" value="1"/>
</dbReference>
<dbReference type="SUPFAM" id="SSF53223">
    <property type="entry name" value="Aminoacid dehydrogenase-like, N-terminal domain"/>
    <property type="match status" value="1"/>
</dbReference>
<reference evidence="14" key="2">
    <citation type="submission" date="2014-06" db="EMBL/GenBank/DDBJ databases">
        <title>Draft genome sequence of Clostridium spiroforme (DSM 1552).</title>
        <authorList>
            <person name="Sudarsanam P."/>
            <person name="Ley R."/>
            <person name="Guruge J."/>
            <person name="Turnbaugh P.J."/>
            <person name="Mahowald M."/>
            <person name="Liep D."/>
            <person name="Gordon J."/>
        </authorList>
    </citation>
    <scope>NUCLEOTIDE SEQUENCE</scope>
    <source>
        <strain evidence="14">DSM 1552</strain>
    </source>
</reference>
<dbReference type="EC" id="1.1.1.24" evidence="10"/>
<dbReference type="InterPro" id="IPR022893">
    <property type="entry name" value="Shikimate_DH_fam"/>
</dbReference>
<evidence type="ECO:0000256" key="6">
    <source>
        <dbReference type="ARBA" id="ARBA00023141"/>
    </source>
</evidence>
<dbReference type="GO" id="GO:0009073">
    <property type="term" value="P:aromatic amino acid family biosynthetic process"/>
    <property type="evidence" value="ECO:0007669"/>
    <property type="project" value="UniProtKB-KW"/>
</dbReference>
<dbReference type="GO" id="GO:0050661">
    <property type="term" value="F:NADP binding"/>
    <property type="evidence" value="ECO:0007669"/>
    <property type="project" value="InterPro"/>
</dbReference>
<dbReference type="HOGENOM" id="CLU_044063_4_4_9"/>
<keyword evidence="3" id="KW-0028">Amino-acid biosynthesis</keyword>
<dbReference type="PANTHER" id="PTHR21089">
    <property type="entry name" value="SHIKIMATE DEHYDROGENASE"/>
    <property type="match status" value="1"/>
</dbReference>
<keyword evidence="6" id="KW-0057">Aromatic amino acid biosynthesis</keyword>
<name>B1BZP6_9FIRM</name>
<dbReference type="STRING" id="428126.CLOSPI_00422"/>
<evidence type="ECO:0000256" key="11">
    <source>
        <dbReference type="ARBA" id="ARBA00071605"/>
    </source>
</evidence>
<dbReference type="InterPro" id="IPR041121">
    <property type="entry name" value="SDH_C"/>
</dbReference>
<keyword evidence="4" id="KW-0521">NADP</keyword>
<dbReference type="AlphaFoldDB" id="B1BZP6"/>
<keyword evidence="5" id="KW-0560">Oxidoreductase</keyword>
<accession>B1BZP6</accession>
<organism evidence="14 15">
    <name type="scientific">Thomasclavelia spiroformis DSM 1552</name>
    <dbReference type="NCBI Taxonomy" id="428126"/>
    <lineage>
        <taxon>Bacteria</taxon>
        <taxon>Bacillati</taxon>
        <taxon>Bacillota</taxon>
        <taxon>Erysipelotrichia</taxon>
        <taxon>Erysipelotrichales</taxon>
        <taxon>Coprobacillaceae</taxon>
        <taxon>Thomasclavelia</taxon>
    </lineage>
</organism>
<dbReference type="Proteomes" id="UP000004910">
    <property type="component" value="Unassembled WGS sequence"/>
</dbReference>
<dbReference type="Gene3D" id="3.40.50.10860">
    <property type="entry name" value="Leucine Dehydrogenase, chain A, domain 1"/>
    <property type="match status" value="1"/>
</dbReference>
<comment type="pathway">
    <text evidence="9">Aromatic compound metabolism; 3,4-dihydroxybenzoate biosynthesis; 3-dehydroquinate from D-quinate (NAD(+) route).</text>
</comment>
<reference evidence="14" key="1">
    <citation type="submission" date="2008-02" db="EMBL/GenBank/DDBJ databases">
        <authorList>
            <person name="Fulton L."/>
            <person name="Clifton S."/>
            <person name="Fulton B."/>
            <person name="Xu J."/>
            <person name="Minx P."/>
            <person name="Pepin K.H."/>
            <person name="Johnson M."/>
            <person name="Thiruvilangam P."/>
            <person name="Bhonagiri V."/>
            <person name="Nash W.E."/>
            <person name="Mardis E.R."/>
            <person name="Wilson R.K."/>
        </authorList>
    </citation>
    <scope>NUCLEOTIDE SEQUENCE [LARGE SCALE GENOMIC DNA]</scope>
    <source>
        <strain evidence="14">DSM 1552</strain>
    </source>
</reference>
<dbReference type="NCBIfam" id="TIGR00507">
    <property type="entry name" value="aroE"/>
    <property type="match status" value="1"/>
</dbReference>
<evidence type="ECO:0000256" key="3">
    <source>
        <dbReference type="ARBA" id="ARBA00022605"/>
    </source>
</evidence>
<dbReference type="GO" id="GO:0030266">
    <property type="term" value="F:quinate 3-dehydrogenase (NAD+) activity"/>
    <property type="evidence" value="ECO:0007669"/>
    <property type="project" value="UniProtKB-EC"/>
</dbReference>
<evidence type="ECO:0000313" key="15">
    <source>
        <dbReference type="Proteomes" id="UP000004910"/>
    </source>
</evidence>
<dbReference type="InterPro" id="IPR036291">
    <property type="entry name" value="NAD(P)-bd_dom_sf"/>
</dbReference>
<evidence type="ECO:0000256" key="8">
    <source>
        <dbReference type="ARBA" id="ARBA00052329"/>
    </source>
</evidence>
<dbReference type="InterPro" id="IPR013708">
    <property type="entry name" value="Shikimate_DH-bd_N"/>
</dbReference>
<dbReference type="GO" id="GO:0052734">
    <property type="term" value="F:shikimate 3-dehydrogenase (NAD+) activity"/>
    <property type="evidence" value="ECO:0007669"/>
    <property type="project" value="RHEA"/>
</dbReference>
<evidence type="ECO:0000256" key="2">
    <source>
        <dbReference type="ARBA" id="ARBA00012962"/>
    </source>
</evidence>
<gene>
    <name evidence="14" type="ORF">CLOSPI_00422</name>
</gene>
<dbReference type="InterPro" id="IPR046346">
    <property type="entry name" value="Aminoacid_DH-like_N_sf"/>
</dbReference>
<comment type="catalytic activity">
    <reaction evidence="7">
        <text>L-quinate + NAD(+) = 3-dehydroquinate + NADH + H(+)</text>
        <dbReference type="Rhea" id="RHEA:22364"/>
        <dbReference type="ChEBI" id="CHEBI:15378"/>
        <dbReference type="ChEBI" id="CHEBI:29751"/>
        <dbReference type="ChEBI" id="CHEBI:32364"/>
        <dbReference type="ChEBI" id="CHEBI:57540"/>
        <dbReference type="ChEBI" id="CHEBI:57945"/>
        <dbReference type="EC" id="1.1.1.24"/>
    </reaction>
</comment>
<evidence type="ECO:0000256" key="9">
    <source>
        <dbReference type="ARBA" id="ARBA00060613"/>
    </source>
</evidence>
<comment type="caution">
    <text evidence="14">The sequence shown here is derived from an EMBL/GenBank/DDBJ whole genome shotgun (WGS) entry which is preliminary data.</text>
</comment>
<evidence type="ECO:0000259" key="13">
    <source>
        <dbReference type="Pfam" id="PF18317"/>
    </source>
</evidence>
<evidence type="ECO:0000256" key="10">
    <source>
        <dbReference type="ARBA" id="ARBA00066605"/>
    </source>
</evidence>
<dbReference type="eggNOG" id="COG0169">
    <property type="taxonomic scope" value="Bacteria"/>
</dbReference>
<dbReference type="GO" id="GO:0009423">
    <property type="term" value="P:chorismate biosynthetic process"/>
    <property type="evidence" value="ECO:0007669"/>
    <property type="project" value="TreeGrafter"/>
</dbReference>
<evidence type="ECO:0000259" key="12">
    <source>
        <dbReference type="Pfam" id="PF08501"/>
    </source>
</evidence>
<dbReference type="GO" id="GO:0004764">
    <property type="term" value="F:shikimate 3-dehydrogenase (NADP+) activity"/>
    <property type="evidence" value="ECO:0007669"/>
    <property type="project" value="UniProtKB-EC"/>
</dbReference>
<comment type="catalytic activity">
    <reaction evidence="8">
        <text>shikimate + NAD(+) = 3-dehydroshikimate + NADH + H(+)</text>
        <dbReference type="Rhea" id="RHEA:17741"/>
        <dbReference type="ChEBI" id="CHEBI:15378"/>
        <dbReference type="ChEBI" id="CHEBI:16630"/>
        <dbReference type="ChEBI" id="CHEBI:36208"/>
        <dbReference type="ChEBI" id="CHEBI:57540"/>
        <dbReference type="ChEBI" id="CHEBI:57945"/>
    </reaction>
</comment>
<sequence length="264" mass="29431">MHNLAFKELNIDSVYLAFDIKSEQLKDTIKSFKILKVEGSNVSMPHKEAIIPYLDEISTASRLCNAVNTIKLIENRYYGTITDGIGFIKAINEQGWDIVNKKITIVGAGGACKAIMVQMALDGASEIIVYNRSKKAEFIKIINNTIKETNCKIKFKLLSDLDSLKQDMHNSYLFINTTGVGMEPMLDQSVVPDESYFSSQLKVADIIYQPATTKLLQMAKNAGCKVMNGELMLLYQGAESFKIWTGKDMPIDKVKKVLGIGVKK</sequence>
<protein>
    <recommendedName>
        <fullName evidence="11">Quinate/shikimate dehydrogenase (NAD(+))</fullName>
        <ecNumber evidence="10">1.1.1.24</ecNumber>
        <ecNumber evidence="2">1.1.1.25</ecNumber>
    </recommendedName>
</protein>
<keyword evidence="15" id="KW-1185">Reference proteome</keyword>
<dbReference type="Pfam" id="PF08501">
    <property type="entry name" value="Shikimate_dh_N"/>
    <property type="match status" value="1"/>
</dbReference>
<evidence type="ECO:0000256" key="1">
    <source>
        <dbReference type="ARBA" id="ARBA00004871"/>
    </source>
</evidence>
<evidence type="ECO:0000256" key="5">
    <source>
        <dbReference type="ARBA" id="ARBA00023002"/>
    </source>
</evidence>
<comment type="pathway">
    <text evidence="1">Metabolic intermediate biosynthesis; chorismate biosynthesis; chorismate from D-erythrose 4-phosphate and phosphoenolpyruvate: step 4/7.</text>
</comment>
<evidence type="ECO:0000313" key="14">
    <source>
        <dbReference type="EMBL" id="EDS75892.1"/>
    </source>
</evidence>
<dbReference type="PANTHER" id="PTHR21089:SF1">
    <property type="entry name" value="BIFUNCTIONAL 3-DEHYDROQUINATE DEHYDRATASE_SHIKIMATE DEHYDROGENASE, CHLOROPLASTIC"/>
    <property type="match status" value="1"/>
</dbReference>